<keyword evidence="2" id="KW-0732">Signal</keyword>
<dbReference type="SUPFAM" id="SSF49870">
    <property type="entry name" value="Osmotin, thaumatin-like protein"/>
    <property type="match status" value="1"/>
</dbReference>
<dbReference type="Pfam" id="PF03129">
    <property type="entry name" value="HGTP_anticodon"/>
    <property type="match status" value="1"/>
</dbReference>
<dbReference type="AlphaFoldDB" id="Q8SA98"/>
<feature type="domain" description="Anticodon-binding" evidence="3">
    <location>
        <begin position="115"/>
        <end position="199"/>
    </location>
</feature>
<dbReference type="ExpressionAtlas" id="Q8SA98">
    <property type="expression patterns" value="baseline"/>
</dbReference>
<dbReference type="Gene3D" id="2.60.110.10">
    <property type="entry name" value="Thaumatin"/>
    <property type="match status" value="1"/>
</dbReference>
<feature type="compositionally biased region" description="Low complexity" evidence="1">
    <location>
        <begin position="94"/>
        <end position="104"/>
    </location>
</feature>
<feature type="region of interest" description="Disordered" evidence="1">
    <location>
        <begin position="81"/>
        <end position="104"/>
    </location>
</feature>
<feature type="chain" id="PRO_5004314481" evidence="2">
    <location>
        <begin position="29"/>
        <end position="199"/>
    </location>
</feature>
<reference evidence="4" key="1">
    <citation type="submission" date="2002-01" db="EMBL/GenBank/DDBJ databases">
        <authorList>
            <person name="Ramakrishna W."/>
            <person name="Emberton J."/>
            <person name="SanMiguel P."/>
            <person name="Bennetzen J."/>
        </authorList>
    </citation>
    <scope>NUCLEOTIDE SEQUENCE</scope>
</reference>
<protein>
    <submittedName>
        <fullName evidence="4">Glycyl-tRNA synthetase</fullName>
    </submittedName>
</protein>
<dbReference type="PROSITE" id="PS51367">
    <property type="entry name" value="THAUMATIN_2"/>
    <property type="match status" value="1"/>
</dbReference>
<feature type="signal peptide" evidence="2">
    <location>
        <begin position="1"/>
        <end position="28"/>
    </location>
</feature>
<dbReference type="InterPro" id="IPR037176">
    <property type="entry name" value="Osmotin/thaumatin-like_sf"/>
</dbReference>
<proteinExistence type="predicted"/>
<dbReference type="SUPFAM" id="SSF52954">
    <property type="entry name" value="Class II aaRS ABD-related"/>
    <property type="match status" value="1"/>
</dbReference>
<organism evidence="4">
    <name type="scientific">Zea mays</name>
    <name type="common">Maize</name>
    <dbReference type="NCBI Taxonomy" id="4577"/>
    <lineage>
        <taxon>Eukaryota</taxon>
        <taxon>Viridiplantae</taxon>
        <taxon>Streptophyta</taxon>
        <taxon>Embryophyta</taxon>
        <taxon>Tracheophyta</taxon>
        <taxon>Spermatophyta</taxon>
        <taxon>Magnoliopsida</taxon>
        <taxon>Liliopsida</taxon>
        <taxon>Poales</taxon>
        <taxon>Poaceae</taxon>
        <taxon>PACMAD clade</taxon>
        <taxon>Panicoideae</taxon>
        <taxon>Andropogonodae</taxon>
        <taxon>Andropogoneae</taxon>
        <taxon>Tripsacinae</taxon>
        <taxon>Zea</taxon>
    </lineage>
</organism>
<dbReference type="Gene3D" id="3.40.50.800">
    <property type="entry name" value="Anticodon-binding domain"/>
    <property type="match status" value="1"/>
</dbReference>
<dbReference type="InterPro" id="IPR004154">
    <property type="entry name" value="Anticodon-bd"/>
</dbReference>
<keyword evidence="4" id="KW-0436">Ligase</keyword>
<accession>Q8SA98</accession>
<dbReference type="PANTHER" id="PTHR10745:SF0">
    <property type="entry name" value="GLYCINE--TRNA LIGASE"/>
    <property type="match status" value="1"/>
</dbReference>
<reference evidence="4" key="4">
    <citation type="journal article" date="2004" name="Genome Res.">
        <title>Gene loss and movement in the maize genome.</title>
        <authorList>
            <person name="Lai J."/>
            <person name="Ma J."/>
            <person name="Swigonova Z."/>
            <person name="Ramakrishna W."/>
            <person name="Linton E."/>
            <person name="Llaca V."/>
            <person name="Tanyolac B."/>
            <person name="Park Y.J."/>
            <person name="Jeong O.Y."/>
            <person name="Bennetzen J.L."/>
            <person name="Messing J."/>
        </authorList>
    </citation>
    <scope>NUCLEOTIDE SEQUENCE</scope>
</reference>
<keyword evidence="4" id="KW-0030">Aminoacyl-tRNA synthetase</keyword>
<evidence type="ECO:0000313" key="4">
    <source>
        <dbReference type="EMBL" id="AAL75994.1"/>
    </source>
</evidence>
<evidence type="ECO:0000259" key="3">
    <source>
        <dbReference type="Pfam" id="PF03129"/>
    </source>
</evidence>
<evidence type="ECO:0000256" key="1">
    <source>
        <dbReference type="SAM" id="MobiDB-lite"/>
    </source>
</evidence>
<sequence>MASRARLPGSPASIAVLILSFFQGSVCGITFTFTNRCGDTVWSGLLSGSGTPPLETTGFALALGQSRSLYAPQGWSGRFWAAPAAPSTPPARGPAPRATAAPARSTAASLRPVHVHCVPLVKNQEFDAAAKEITKALTTVGISHIIDTTAISIGRRYGRTDEIGVPFVVAMDSTNVTIRERDDKEQIRVDINEVASVVK</sequence>
<dbReference type="InterPro" id="IPR027031">
    <property type="entry name" value="Gly-tRNA_synthase/POLG2"/>
</dbReference>
<dbReference type="GO" id="GO:0004812">
    <property type="term" value="F:aminoacyl-tRNA ligase activity"/>
    <property type="evidence" value="ECO:0007669"/>
    <property type="project" value="UniProtKB-KW"/>
</dbReference>
<dbReference type="EMBL" id="AF466646">
    <property type="protein sequence ID" value="AAL75994.1"/>
    <property type="molecule type" value="Genomic_DNA"/>
</dbReference>
<gene>
    <name evidence="4" type="primary">Z195D10.2</name>
</gene>
<reference evidence="4" key="3">
    <citation type="submission" date="2002-01" db="EMBL/GenBank/DDBJ databases">
        <authorList>
            <person name="Doebley J."/>
        </authorList>
    </citation>
    <scope>NUCLEOTIDE SEQUENCE</scope>
</reference>
<evidence type="ECO:0000256" key="2">
    <source>
        <dbReference type="SAM" id="SignalP"/>
    </source>
</evidence>
<name>Q8SA98_MAIZE</name>
<dbReference type="PANTHER" id="PTHR10745">
    <property type="entry name" value="GLYCYL-TRNA SYNTHETASE/DNA POLYMERASE SUBUNIT GAMMA-2"/>
    <property type="match status" value="1"/>
</dbReference>
<dbReference type="InterPro" id="IPR036621">
    <property type="entry name" value="Anticodon-bd_dom_sf"/>
</dbReference>
<dbReference type="Pfam" id="PF00314">
    <property type="entry name" value="Thaumatin"/>
    <property type="match status" value="1"/>
</dbReference>
<reference evidence="4" key="2">
    <citation type="submission" date="2002-01" db="EMBL/GenBank/DDBJ databases">
        <authorList>
            <person name="Llaca V."/>
            <person name="Linton E.W."/>
            <person name="Young S."/>
            <person name="Kovchok S."/>
            <person name="Messing J."/>
        </authorList>
    </citation>
    <scope>NUCLEOTIDE SEQUENCE</scope>
</reference>
<dbReference type="InterPro" id="IPR001938">
    <property type="entry name" value="Thaumatin"/>
</dbReference>